<dbReference type="NCBIfam" id="TIGR02532">
    <property type="entry name" value="IV_pilin_GFxxxE"/>
    <property type="match status" value="1"/>
</dbReference>
<dbReference type="InterPro" id="IPR012902">
    <property type="entry name" value="N_methyl_site"/>
</dbReference>
<keyword evidence="5" id="KW-1185">Reference proteome</keyword>
<gene>
    <name evidence="4" type="ORF">RH061_17110</name>
</gene>
<dbReference type="RefSeq" id="WP_311071972.1">
    <property type="nucleotide sequence ID" value="NZ_CP134494.1"/>
</dbReference>
<comment type="subcellular location">
    <subcellularLocation>
        <location evidence="1">Cell surface</location>
    </subcellularLocation>
</comment>
<dbReference type="Pfam" id="PF07963">
    <property type="entry name" value="N_methyl"/>
    <property type="match status" value="1"/>
</dbReference>
<keyword evidence="3" id="KW-0812">Transmembrane</keyword>
<reference evidence="4 5" key="1">
    <citation type="submission" date="2023-09" db="EMBL/GenBank/DDBJ databases">
        <title>Microbial mechanism of fulvic acid promoting antimony reduction mineralization in rice fields.</title>
        <authorList>
            <person name="Chen G."/>
            <person name="Lan J."/>
        </authorList>
    </citation>
    <scope>NUCLEOTIDE SEQUENCE [LARGE SCALE GENOMIC DNA]</scope>
    <source>
        <strain evidence="4 5">PS1</strain>
    </source>
</reference>
<evidence type="ECO:0000313" key="4">
    <source>
        <dbReference type="EMBL" id="WNF21892.1"/>
    </source>
</evidence>
<evidence type="ECO:0000256" key="1">
    <source>
        <dbReference type="ARBA" id="ARBA00004241"/>
    </source>
</evidence>
<dbReference type="Proteomes" id="UP001303324">
    <property type="component" value="Chromosome"/>
</dbReference>
<evidence type="ECO:0000256" key="2">
    <source>
        <dbReference type="ARBA" id="ARBA00023287"/>
    </source>
</evidence>
<keyword evidence="3" id="KW-1133">Transmembrane helix</keyword>
<evidence type="ECO:0000256" key="3">
    <source>
        <dbReference type="SAM" id="Phobius"/>
    </source>
</evidence>
<name>A0ABY9VG62_9BACI</name>
<protein>
    <submittedName>
        <fullName evidence="4">Prepilin-type N-terminal cleavage/methylation domain-containing protein</fullName>
    </submittedName>
</protein>
<keyword evidence="2" id="KW-0178">Competence</keyword>
<evidence type="ECO:0000313" key="5">
    <source>
        <dbReference type="Proteomes" id="UP001303324"/>
    </source>
</evidence>
<sequence length="138" mass="15249">MGNKLDNQNGLTLLEVLLSIVILSIVLTSFASFFSQSAMFVKKNEEKLSTSQTSQKIVNLIELNITKSKLQTISDCADLKCTLNEDDLEFLSGQTINSTYSISAIFTPGEENLILAKVAIIDSDDPESSSETFTYIRR</sequence>
<feature type="transmembrane region" description="Helical" evidence="3">
    <location>
        <begin position="12"/>
        <end position="34"/>
    </location>
</feature>
<organism evidence="4 5">
    <name type="scientific">Mesobacillus jeotgali</name>
    <dbReference type="NCBI Taxonomy" id="129985"/>
    <lineage>
        <taxon>Bacteria</taxon>
        <taxon>Bacillati</taxon>
        <taxon>Bacillota</taxon>
        <taxon>Bacilli</taxon>
        <taxon>Bacillales</taxon>
        <taxon>Bacillaceae</taxon>
        <taxon>Mesobacillus</taxon>
    </lineage>
</organism>
<keyword evidence="3" id="KW-0472">Membrane</keyword>
<accession>A0ABY9VG62</accession>
<dbReference type="EMBL" id="CP134494">
    <property type="protein sequence ID" value="WNF21892.1"/>
    <property type="molecule type" value="Genomic_DNA"/>
</dbReference>
<proteinExistence type="predicted"/>